<dbReference type="SFLD" id="SFLDG01129">
    <property type="entry name" value="C1.5:_HAD__Beta-PGM__Phosphata"/>
    <property type="match status" value="1"/>
</dbReference>
<evidence type="ECO:0000313" key="1">
    <source>
        <dbReference type="EMBL" id="CAG9771637.1"/>
    </source>
</evidence>
<name>A0A9N9MYF8_9CUCU</name>
<dbReference type="Gene3D" id="3.40.50.1000">
    <property type="entry name" value="HAD superfamily/HAD-like"/>
    <property type="match status" value="1"/>
</dbReference>
<evidence type="ECO:0008006" key="3">
    <source>
        <dbReference type="Google" id="ProtNLM"/>
    </source>
</evidence>
<dbReference type="SFLD" id="SFLDG01135">
    <property type="entry name" value="C1.5.6:_HAD__Beta-PGM__Phospha"/>
    <property type="match status" value="1"/>
</dbReference>
<dbReference type="InterPro" id="IPR023198">
    <property type="entry name" value="PGP-like_dom2"/>
</dbReference>
<dbReference type="AlphaFoldDB" id="A0A9N9MYF8"/>
<organism evidence="1 2">
    <name type="scientific">Ceutorhynchus assimilis</name>
    <name type="common">cabbage seed weevil</name>
    <dbReference type="NCBI Taxonomy" id="467358"/>
    <lineage>
        <taxon>Eukaryota</taxon>
        <taxon>Metazoa</taxon>
        <taxon>Ecdysozoa</taxon>
        <taxon>Arthropoda</taxon>
        <taxon>Hexapoda</taxon>
        <taxon>Insecta</taxon>
        <taxon>Pterygota</taxon>
        <taxon>Neoptera</taxon>
        <taxon>Endopterygota</taxon>
        <taxon>Coleoptera</taxon>
        <taxon>Polyphaga</taxon>
        <taxon>Cucujiformia</taxon>
        <taxon>Curculionidae</taxon>
        <taxon>Ceutorhynchinae</taxon>
        <taxon>Ceutorhynchus</taxon>
    </lineage>
</organism>
<dbReference type="SUPFAM" id="SSF56784">
    <property type="entry name" value="HAD-like"/>
    <property type="match status" value="1"/>
</dbReference>
<accession>A0A9N9MYF8</accession>
<dbReference type="GO" id="GO:0016791">
    <property type="term" value="F:phosphatase activity"/>
    <property type="evidence" value="ECO:0007669"/>
    <property type="project" value="TreeGrafter"/>
</dbReference>
<dbReference type="PANTHER" id="PTHR18901:SF38">
    <property type="entry name" value="PSEUDOURIDINE-5'-PHOSPHATASE"/>
    <property type="match status" value="1"/>
</dbReference>
<reference evidence="1" key="1">
    <citation type="submission" date="2022-01" db="EMBL/GenBank/DDBJ databases">
        <authorList>
            <person name="King R."/>
        </authorList>
    </citation>
    <scope>NUCLEOTIDE SEQUENCE</scope>
</reference>
<dbReference type="Gene3D" id="1.10.150.240">
    <property type="entry name" value="Putative phosphatase, domain 2"/>
    <property type="match status" value="1"/>
</dbReference>
<gene>
    <name evidence="1" type="ORF">CEUTPL_LOCUS12067</name>
</gene>
<dbReference type="Pfam" id="PF00702">
    <property type="entry name" value="Hydrolase"/>
    <property type="match status" value="1"/>
</dbReference>
<dbReference type="PANTHER" id="PTHR18901">
    <property type="entry name" value="2-DEOXYGLUCOSE-6-PHOSPHATE PHOSPHATASE 2"/>
    <property type="match status" value="1"/>
</dbReference>
<dbReference type="NCBIfam" id="TIGR01509">
    <property type="entry name" value="HAD-SF-IA-v3"/>
    <property type="match status" value="1"/>
</dbReference>
<evidence type="ECO:0000313" key="2">
    <source>
        <dbReference type="Proteomes" id="UP001152799"/>
    </source>
</evidence>
<dbReference type="FunFam" id="3.40.50.1000:FF:000055">
    <property type="entry name" value="Haloacid dehalogenase-like hydrolase family protein"/>
    <property type="match status" value="1"/>
</dbReference>
<dbReference type="InterPro" id="IPR006439">
    <property type="entry name" value="HAD-SF_hydro_IA"/>
</dbReference>
<dbReference type="EMBL" id="OU892283">
    <property type="protein sequence ID" value="CAG9771637.1"/>
    <property type="molecule type" value="Genomic_DNA"/>
</dbReference>
<protein>
    <recommendedName>
        <fullName evidence="3">Pseudouridine-5'-phosphatase</fullName>
    </recommendedName>
</protein>
<dbReference type="InterPro" id="IPR023214">
    <property type="entry name" value="HAD_sf"/>
</dbReference>
<dbReference type="OrthoDB" id="40579at2759"/>
<proteinExistence type="predicted"/>
<keyword evidence="2" id="KW-1185">Reference proteome</keyword>
<sequence length="232" mass="25524">MTKFRQISHVIFDMDGVLLDTEVTYRNAIATIAKRFGKKYTNDIVAKVTGTVEHESARIAVTEMKLPMPVEEFRHEFRRTAHGFFAKHGAPLIPGAKKLVDHLSKHKIPIAVATSSSMDSFKLKSANHKEFFKLFDHIVCGGSDPEVKHGKPAPDIFLVAAERFPSKPNAENCLVFEDAPNGVKAAVSAGMQVVMVPDENIAEDQRKGATVVVSSLDLTPLEKFGLPSLKET</sequence>
<dbReference type="InterPro" id="IPR036412">
    <property type="entry name" value="HAD-like_sf"/>
</dbReference>
<dbReference type="SFLD" id="SFLDS00003">
    <property type="entry name" value="Haloacid_Dehalogenase"/>
    <property type="match status" value="1"/>
</dbReference>
<dbReference type="Proteomes" id="UP001152799">
    <property type="component" value="Chromosome 7"/>
</dbReference>